<sequence length="102" mass="11782">MNVRCPACGQLLEIEPGFYYGTSYVSYALTVALSVATLVAWWVTIGLSTTDNRFFWWLGINGVVLLLCQPYLMRLSRSIWLSFFVKYNANWLTEKAEEPERM</sequence>
<evidence type="ECO:0008006" key="4">
    <source>
        <dbReference type="Google" id="ProtNLM"/>
    </source>
</evidence>
<evidence type="ECO:0000313" key="3">
    <source>
        <dbReference type="Proteomes" id="UP000607559"/>
    </source>
</evidence>
<evidence type="ECO:0000256" key="1">
    <source>
        <dbReference type="SAM" id="Phobius"/>
    </source>
</evidence>
<keyword evidence="1" id="KW-0472">Membrane</keyword>
<name>A0A8J2UBM7_9BACT</name>
<feature type="transmembrane region" description="Helical" evidence="1">
    <location>
        <begin position="54"/>
        <end position="72"/>
    </location>
</feature>
<accession>A0A8J2UBM7</accession>
<gene>
    <name evidence="2" type="ORF">GCM10011511_17440</name>
</gene>
<reference evidence="2" key="1">
    <citation type="journal article" date="2014" name="Int. J. Syst. Evol. Microbiol.">
        <title>Complete genome sequence of Corynebacterium casei LMG S-19264T (=DSM 44701T), isolated from a smear-ripened cheese.</title>
        <authorList>
            <consortium name="US DOE Joint Genome Institute (JGI-PGF)"/>
            <person name="Walter F."/>
            <person name="Albersmeier A."/>
            <person name="Kalinowski J."/>
            <person name="Ruckert C."/>
        </authorList>
    </citation>
    <scope>NUCLEOTIDE SEQUENCE</scope>
    <source>
        <strain evidence="2">CGMCC 1.15448</strain>
    </source>
</reference>
<dbReference type="EMBL" id="BMJC01000002">
    <property type="protein sequence ID" value="GGA94664.1"/>
    <property type="molecule type" value="Genomic_DNA"/>
</dbReference>
<feature type="transmembrane region" description="Helical" evidence="1">
    <location>
        <begin position="24"/>
        <end position="42"/>
    </location>
</feature>
<keyword evidence="1" id="KW-0812">Transmembrane</keyword>
<organism evidence="2 3">
    <name type="scientific">Puia dinghuensis</name>
    <dbReference type="NCBI Taxonomy" id="1792502"/>
    <lineage>
        <taxon>Bacteria</taxon>
        <taxon>Pseudomonadati</taxon>
        <taxon>Bacteroidota</taxon>
        <taxon>Chitinophagia</taxon>
        <taxon>Chitinophagales</taxon>
        <taxon>Chitinophagaceae</taxon>
        <taxon>Puia</taxon>
    </lineage>
</organism>
<comment type="caution">
    <text evidence="2">The sequence shown here is derived from an EMBL/GenBank/DDBJ whole genome shotgun (WGS) entry which is preliminary data.</text>
</comment>
<keyword evidence="3" id="KW-1185">Reference proteome</keyword>
<reference evidence="2" key="2">
    <citation type="submission" date="2020-09" db="EMBL/GenBank/DDBJ databases">
        <authorList>
            <person name="Sun Q."/>
            <person name="Zhou Y."/>
        </authorList>
    </citation>
    <scope>NUCLEOTIDE SEQUENCE</scope>
    <source>
        <strain evidence="2">CGMCC 1.15448</strain>
    </source>
</reference>
<dbReference type="AlphaFoldDB" id="A0A8J2UBM7"/>
<evidence type="ECO:0000313" key="2">
    <source>
        <dbReference type="EMBL" id="GGA94664.1"/>
    </source>
</evidence>
<keyword evidence="1" id="KW-1133">Transmembrane helix</keyword>
<dbReference type="Proteomes" id="UP000607559">
    <property type="component" value="Unassembled WGS sequence"/>
</dbReference>
<protein>
    <recommendedName>
        <fullName evidence="4">DUF983 domain-containing protein</fullName>
    </recommendedName>
</protein>
<proteinExistence type="predicted"/>